<protein>
    <submittedName>
        <fullName evidence="1">Unannotated protein</fullName>
    </submittedName>
</protein>
<gene>
    <name evidence="1" type="ORF">UFOPK4306_02101</name>
</gene>
<evidence type="ECO:0000313" key="1">
    <source>
        <dbReference type="EMBL" id="CAB5067541.1"/>
    </source>
</evidence>
<accession>A0A6J7UNK8</accession>
<reference evidence="1" key="1">
    <citation type="submission" date="2020-05" db="EMBL/GenBank/DDBJ databases">
        <authorList>
            <person name="Chiriac C."/>
            <person name="Salcher M."/>
            <person name="Ghai R."/>
            <person name="Kavagutti S V."/>
        </authorList>
    </citation>
    <scope>NUCLEOTIDE SEQUENCE</scope>
</reference>
<dbReference type="AlphaFoldDB" id="A0A6J7UNK8"/>
<name>A0A6J7UNK8_9ZZZZ</name>
<proteinExistence type="predicted"/>
<organism evidence="1">
    <name type="scientific">freshwater metagenome</name>
    <dbReference type="NCBI Taxonomy" id="449393"/>
    <lineage>
        <taxon>unclassified sequences</taxon>
        <taxon>metagenomes</taxon>
        <taxon>ecological metagenomes</taxon>
    </lineage>
</organism>
<dbReference type="PROSITE" id="PS51257">
    <property type="entry name" value="PROKAR_LIPOPROTEIN"/>
    <property type="match status" value="1"/>
</dbReference>
<sequence>MKALVVGVLALFAFSACSDNRSDAKVDFEVVVDLTSRQTDARRFDRDGQATTGALVLDGKGRGAGGDVGVVVWGLFNYRNAAGTFALSGEFDFGDGNTLYAYANAGRTTVSDAGAHLEATLTIVGGTGKFEGRRGEVTYSADRAVTVGSPLVATFRGRFDGGTN</sequence>
<dbReference type="EMBL" id="CAFBQP010000104">
    <property type="protein sequence ID" value="CAB5067541.1"/>
    <property type="molecule type" value="Genomic_DNA"/>
</dbReference>